<dbReference type="Proteomes" id="UP000681722">
    <property type="component" value="Unassembled WGS sequence"/>
</dbReference>
<evidence type="ECO:0000313" key="1">
    <source>
        <dbReference type="EMBL" id="CAF0965173.1"/>
    </source>
</evidence>
<dbReference type="Proteomes" id="UP000663829">
    <property type="component" value="Unassembled WGS sequence"/>
</dbReference>
<evidence type="ECO:0000313" key="4">
    <source>
        <dbReference type="EMBL" id="CAF3892572.1"/>
    </source>
</evidence>
<dbReference type="EMBL" id="CAJOBC010002555">
    <property type="protein sequence ID" value="CAF3738831.1"/>
    <property type="molecule type" value="Genomic_DNA"/>
</dbReference>
<reference evidence="1" key="1">
    <citation type="submission" date="2021-02" db="EMBL/GenBank/DDBJ databases">
        <authorList>
            <person name="Nowell W R."/>
        </authorList>
    </citation>
    <scope>NUCLEOTIDE SEQUENCE</scope>
</reference>
<accession>A0A814EBI2</accession>
<dbReference type="AlphaFoldDB" id="A0A814EBI2"/>
<proteinExistence type="predicted"/>
<dbReference type="OrthoDB" id="9984192at2759"/>
<comment type="caution">
    <text evidence="1">The sequence shown here is derived from an EMBL/GenBank/DDBJ whole genome shotgun (WGS) entry which is preliminary data.</text>
</comment>
<dbReference type="EMBL" id="CAJNOK010010589">
    <property type="protein sequence ID" value="CAF1119627.1"/>
    <property type="molecule type" value="Genomic_DNA"/>
</dbReference>
<dbReference type="Proteomes" id="UP000677228">
    <property type="component" value="Unassembled WGS sequence"/>
</dbReference>
<name>A0A814EBI2_9BILA</name>
<evidence type="ECO:0000313" key="5">
    <source>
        <dbReference type="Proteomes" id="UP000663829"/>
    </source>
</evidence>
<dbReference type="SUPFAM" id="SSF69322">
    <property type="entry name" value="Tricorn protease domain 2"/>
    <property type="match status" value="1"/>
</dbReference>
<dbReference type="EMBL" id="CAJNOQ010002555">
    <property type="protein sequence ID" value="CAF0965173.1"/>
    <property type="molecule type" value="Genomic_DNA"/>
</dbReference>
<evidence type="ECO:0000313" key="2">
    <source>
        <dbReference type="EMBL" id="CAF1119627.1"/>
    </source>
</evidence>
<dbReference type="Proteomes" id="UP000682733">
    <property type="component" value="Unassembled WGS sequence"/>
</dbReference>
<protein>
    <submittedName>
        <fullName evidence="1">Uncharacterized protein</fullName>
    </submittedName>
</protein>
<keyword evidence="5" id="KW-1185">Reference proteome</keyword>
<gene>
    <name evidence="1" type="ORF">GPM918_LOCUS11939</name>
    <name evidence="2" type="ORF">OVA965_LOCUS20117</name>
    <name evidence="3" type="ORF">SRO942_LOCUS11940</name>
    <name evidence="4" type="ORF">TMI583_LOCUS20399</name>
</gene>
<organism evidence="1 5">
    <name type="scientific">Didymodactylos carnosus</name>
    <dbReference type="NCBI Taxonomy" id="1234261"/>
    <lineage>
        <taxon>Eukaryota</taxon>
        <taxon>Metazoa</taxon>
        <taxon>Spiralia</taxon>
        <taxon>Gnathifera</taxon>
        <taxon>Rotifera</taxon>
        <taxon>Eurotatoria</taxon>
        <taxon>Bdelloidea</taxon>
        <taxon>Philodinida</taxon>
        <taxon>Philodinidae</taxon>
        <taxon>Didymodactylos</taxon>
    </lineage>
</organism>
<sequence>MKPVEGDGNSRLPTLVNETIQMLENVELDDRHRRNAHHVLEHWRTQSIARINETHVQKSNEINLEFEKLQNDFNYYKHRHLIELEKKILPNLKQSTKPDELLLMYEQVTKLQQDIQILNSKNLLNISYIIGSIDDLKITKTTDIFDRQDLPVILRQLQQQPIKQHIFSSTCRAMASSNEHILLYDKNELIIFDLNNLCGTITWSTSKQGYVSDMCWCPFMNVFLVLGRLSLNIFDPSIFDCKDIPNVKGTNFNSLISICCYENDVFICSHDPEQHLKYYSLPSWKNDQKWSKNDLCLKDDLGIRCIRTNGIRTAMIIKQKNDLFRVDIFNYELGKVLQSITMGSYKNSKDFTHYMTLLNQNQWLCCVNNEHAVVILDEYGQKYRINNMQAYNACLFSTTHMILRYADRIAIMII</sequence>
<dbReference type="EMBL" id="CAJOBA010016710">
    <property type="protein sequence ID" value="CAF3892572.1"/>
    <property type="molecule type" value="Genomic_DNA"/>
</dbReference>
<evidence type="ECO:0000313" key="3">
    <source>
        <dbReference type="EMBL" id="CAF3738831.1"/>
    </source>
</evidence>